<dbReference type="GO" id="GO:0005886">
    <property type="term" value="C:plasma membrane"/>
    <property type="evidence" value="ECO:0007669"/>
    <property type="project" value="TreeGrafter"/>
</dbReference>
<sequence>MTSPTARTEDKMSREVQPHKIWQWGSIMTPRRRSCMVRSLTERTKYNGPGECHKNNSWAWSLQHITQSKRGWIPYVLKCLCFAYITSVTLFLVSSNLQSTTKCDSPGSLDDEIFTNGSFEETTKQERGIYRAGPGDGINEPPLTDTPTGKYSRAAVASDHHICSTIGTNILKQDGGSSVDAAIATSLCLGVVNPQSTGIGGGAVVAIYDSKRKKAFSLSCRPETPSTAYYTLFKKYQTPEGGCRIRIPSSASDTGINIGVPGQIACYKAMHDRYGKLPWKQLFPATIKLCKDGFKIEWALAASIRDKRISILNRPGLRKLYTDPITGELKKEGDILYMPGLAKTLQIIAERGPDAFYRGELAKTIEDEIKMVGGVLTVDDLKRYKVEMLPALQTTLRNGGHTVFGARPPSGNLGVMHILKILDGYGFTAEDLTTTDRTVLMLHRIIEAFKFTLSRVKHLGDHRFENIDEVVQDLLSDKYADLVRSKISDVGVHSKEFYGETLPGVESLGTTHVSVYGDDGIAVAITETITPVFGSKVLGEKTGILYNGVMVDFSLPGARGSTGDLCNPALALSPGKRPMTMMSPTIIVDSDGVVSRVIGASGGGKLTSAVISTVVRNIWLGQSIQKAVEYPRVIVVNREKSIIIEKTLPKKYIDGLIKKGHTITIQDTASGACQAIHNTKNGTHPIHAYSDFRKDGLTGGF</sequence>
<dbReference type="SUPFAM" id="SSF56235">
    <property type="entry name" value="N-terminal nucleophile aminohydrolases (Ntn hydrolases)"/>
    <property type="match status" value="1"/>
</dbReference>
<dbReference type="PANTHER" id="PTHR11686:SF9">
    <property type="entry name" value="RE13973P"/>
    <property type="match status" value="1"/>
</dbReference>
<evidence type="ECO:0000313" key="4">
    <source>
        <dbReference type="Proteomes" id="UP000749559"/>
    </source>
</evidence>
<evidence type="ECO:0000256" key="1">
    <source>
        <dbReference type="PIRSR" id="PIRSR600101-1"/>
    </source>
</evidence>
<dbReference type="Pfam" id="PF01019">
    <property type="entry name" value="G_glu_transpept"/>
    <property type="match status" value="1"/>
</dbReference>
<comment type="caution">
    <text evidence="3">The sequence shown here is derived from an EMBL/GenBank/DDBJ whole genome shotgun (WGS) entry which is preliminary data.</text>
</comment>
<gene>
    <name evidence="3" type="ORF">OFUS_LOCUS8881</name>
</gene>
<proteinExistence type="predicted"/>
<keyword evidence="4" id="KW-1185">Reference proteome</keyword>
<accession>A0A8J1UQY1</accession>
<feature type="active site" description="Nucleophile" evidence="1">
    <location>
        <position position="510"/>
    </location>
</feature>
<dbReference type="InterPro" id="IPR000101">
    <property type="entry name" value="GGT_peptidase"/>
</dbReference>
<feature type="binding site" evidence="2">
    <location>
        <position position="552"/>
    </location>
    <ligand>
        <name>L-glutamate</name>
        <dbReference type="ChEBI" id="CHEBI:29985"/>
    </ligand>
</feature>
<dbReference type="InterPro" id="IPR043137">
    <property type="entry name" value="GGT_ssub_C"/>
</dbReference>
<name>A0A8J1UQY1_OWEFU</name>
<organism evidence="3 4">
    <name type="scientific">Owenia fusiformis</name>
    <name type="common">Polychaete worm</name>
    <dbReference type="NCBI Taxonomy" id="6347"/>
    <lineage>
        <taxon>Eukaryota</taxon>
        <taxon>Metazoa</taxon>
        <taxon>Spiralia</taxon>
        <taxon>Lophotrochozoa</taxon>
        <taxon>Annelida</taxon>
        <taxon>Polychaeta</taxon>
        <taxon>Sedentaria</taxon>
        <taxon>Canalipalpata</taxon>
        <taxon>Sabellida</taxon>
        <taxon>Oweniida</taxon>
        <taxon>Oweniidae</taxon>
        <taxon>Owenia</taxon>
    </lineage>
</organism>
<protein>
    <submittedName>
        <fullName evidence="3">Uncharacterized protein</fullName>
    </submittedName>
</protein>
<dbReference type="AlphaFoldDB" id="A0A8J1UQY1"/>
<dbReference type="FunFam" id="1.10.246.130:FF:000001">
    <property type="entry name" value="Gamma-glutamyltransferase 5 isoform 1"/>
    <property type="match status" value="1"/>
</dbReference>
<feature type="binding site" evidence="2">
    <location>
        <position position="221"/>
    </location>
    <ligand>
        <name>L-glutamate</name>
        <dbReference type="ChEBI" id="CHEBI:29985"/>
    </ligand>
</feature>
<dbReference type="OrthoDB" id="1081007at2759"/>
<dbReference type="EMBL" id="CAIIXF020000004">
    <property type="protein sequence ID" value="CAH1782429.1"/>
    <property type="molecule type" value="Genomic_DNA"/>
</dbReference>
<evidence type="ECO:0000313" key="3">
    <source>
        <dbReference type="EMBL" id="CAH1782429.1"/>
    </source>
</evidence>
<dbReference type="Gene3D" id="1.10.246.130">
    <property type="match status" value="1"/>
</dbReference>
<dbReference type="Gene3D" id="3.60.20.40">
    <property type="match status" value="1"/>
</dbReference>
<evidence type="ECO:0000256" key="2">
    <source>
        <dbReference type="PIRSR" id="PIRSR600101-2"/>
    </source>
</evidence>
<dbReference type="Proteomes" id="UP000749559">
    <property type="component" value="Unassembled WGS sequence"/>
</dbReference>
<feature type="binding site" evidence="2">
    <location>
        <position position="603"/>
    </location>
    <ligand>
        <name>L-glutamate</name>
        <dbReference type="ChEBI" id="CHEBI:29985"/>
    </ligand>
</feature>
<dbReference type="GO" id="GO:0006751">
    <property type="term" value="P:glutathione catabolic process"/>
    <property type="evidence" value="ECO:0007669"/>
    <property type="project" value="InterPro"/>
</dbReference>
<dbReference type="GO" id="GO:0036374">
    <property type="term" value="F:glutathione hydrolase activity"/>
    <property type="evidence" value="ECO:0007669"/>
    <property type="project" value="InterPro"/>
</dbReference>
<reference evidence="3" key="1">
    <citation type="submission" date="2022-03" db="EMBL/GenBank/DDBJ databases">
        <authorList>
            <person name="Martin C."/>
        </authorList>
    </citation>
    <scope>NUCLEOTIDE SEQUENCE</scope>
</reference>
<dbReference type="PRINTS" id="PR01210">
    <property type="entry name" value="GGTRANSPTASE"/>
</dbReference>
<dbReference type="PANTHER" id="PTHR11686">
    <property type="entry name" value="GAMMA GLUTAMYL TRANSPEPTIDASE"/>
    <property type="match status" value="1"/>
</dbReference>
<dbReference type="InterPro" id="IPR029055">
    <property type="entry name" value="Ntn_hydrolases_N"/>
</dbReference>
<dbReference type="InterPro" id="IPR043138">
    <property type="entry name" value="GGT_lsub"/>
</dbReference>